<keyword evidence="2" id="KW-1185">Reference proteome</keyword>
<dbReference type="AlphaFoldDB" id="A0A1H7WHG1"/>
<dbReference type="Proteomes" id="UP000199664">
    <property type="component" value="Unassembled WGS sequence"/>
</dbReference>
<proteinExistence type="predicted"/>
<protein>
    <submittedName>
        <fullName evidence="1">Uncharacterized protein</fullName>
    </submittedName>
</protein>
<evidence type="ECO:0000313" key="2">
    <source>
        <dbReference type="Proteomes" id="UP000199664"/>
    </source>
</evidence>
<accession>A0A1H7WHG1</accession>
<name>A0A1H7WHG1_9HYPH</name>
<reference evidence="2" key="1">
    <citation type="submission" date="2016-10" db="EMBL/GenBank/DDBJ databases">
        <authorList>
            <person name="Varghese N."/>
            <person name="Submissions S."/>
        </authorList>
    </citation>
    <scope>NUCLEOTIDE SEQUENCE [LARGE SCALE GENOMIC DNA]</scope>
    <source>
        <strain evidence="2">LMG 26383,CCUG 61248,R- 45681</strain>
    </source>
</reference>
<gene>
    <name evidence="1" type="ORF">SAMN04515666_108171</name>
</gene>
<dbReference type="EMBL" id="FOAN01000008">
    <property type="protein sequence ID" value="SEM20774.1"/>
    <property type="molecule type" value="Genomic_DNA"/>
</dbReference>
<organism evidence="1 2">
    <name type="scientific">Bosea lupini</name>
    <dbReference type="NCBI Taxonomy" id="1036779"/>
    <lineage>
        <taxon>Bacteria</taxon>
        <taxon>Pseudomonadati</taxon>
        <taxon>Pseudomonadota</taxon>
        <taxon>Alphaproteobacteria</taxon>
        <taxon>Hyphomicrobiales</taxon>
        <taxon>Boseaceae</taxon>
        <taxon>Bosea</taxon>
    </lineage>
</organism>
<evidence type="ECO:0000313" key="1">
    <source>
        <dbReference type="EMBL" id="SEM20774.1"/>
    </source>
</evidence>
<sequence>MGCTTDSEEEHELADIAEAIEGYQVRCSPCHHGRDDHR</sequence>